<evidence type="ECO:0000313" key="2">
    <source>
        <dbReference type="EMBL" id="UOF90743.1"/>
    </source>
</evidence>
<dbReference type="InterPro" id="IPR010982">
    <property type="entry name" value="Lambda_DNA-bd_dom_sf"/>
</dbReference>
<gene>
    <name evidence="2" type="ORF">LSG31_00225</name>
</gene>
<keyword evidence="3" id="KW-1185">Reference proteome</keyword>
<dbReference type="RefSeq" id="WP_347437443.1">
    <property type="nucleotide sequence ID" value="NZ_CP089291.1"/>
</dbReference>
<evidence type="ECO:0000313" key="3">
    <source>
        <dbReference type="Proteomes" id="UP000830167"/>
    </source>
</evidence>
<name>A0ABY4CK14_9BACL</name>
<proteinExistence type="predicted"/>
<dbReference type="InterPro" id="IPR041657">
    <property type="entry name" value="HTH_17"/>
</dbReference>
<dbReference type="SUPFAM" id="SSF47413">
    <property type="entry name" value="lambda repressor-like DNA-binding domains"/>
    <property type="match status" value="1"/>
</dbReference>
<accession>A0ABY4CK14</accession>
<dbReference type="EMBL" id="CP089291">
    <property type="protein sequence ID" value="UOF90743.1"/>
    <property type="molecule type" value="Genomic_DNA"/>
</dbReference>
<protein>
    <submittedName>
        <fullName evidence="2">Helix-turn-helix domain-containing protein</fullName>
    </submittedName>
</protein>
<organism evidence="2 3">
    <name type="scientific">Fodinisporobacter ferrooxydans</name>
    <dbReference type="NCBI Taxonomy" id="2901836"/>
    <lineage>
        <taxon>Bacteria</taxon>
        <taxon>Bacillati</taxon>
        <taxon>Bacillota</taxon>
        <taxon>Bacilli</taxon>
        <taxon>Bacillales</taxon>
        <taxon>Alicyclobacillaceae</taxon>
        <taxon>Fodinisporobacter</taxon>
    </lineage>
</organism>
<sequence length="70" mass="8106">MRLHFESEEDLRRYIAEQVLTTTEVTEMLGVTRQMVNKLVKGDKLHPFKSSGAISLFFKTDVEKYLKSKG</sequence>
<feature type="domain" description="Helix-turn-helix" evidence="1">
    <location>
        <begin position="19"/>
        <end position="69"/>
    </location>
</feature>
<dbReference type="Pfam" id="PF12728">
    <property type="entry name" value="HTH_17"/>
    <property type="match status" value="1"/>
</dbReference>
<evidence type="ECO:0000259" key="1">
    <source>
        <dbReference type="Pfam" id="PF12728"/>
    </source>
</evidence>
<dbReference type="Proteomes" id="UP000830167">
    <property type="component" value="Chromosome"/>
</dbReference>
<reference evidence="2" key="1">
    <citation type="submission" date="2021-12" db="EMBL/GenBank/DDBJ databases">
        <title>Alicyclobacillaceae gen. nov., sp. nov., isolated from chalcocite enrichment system.</title>
        <authorList>
            <person name="Jiang Z."/>
        </authorList>
    </citation>
    <scope>NUCLEOTIDE SEQUENCE</scope>
    <source>
        <strain evidence="2">MYW30-H2</strain>
    </source>
</reference>